<evidence type="ECO:0000256" key="3">
    <source>
        <dbReference type="ARBA" id="ARBA00022840"/>
    </source>
</evidence>
<dbReference type="InterPro" id="IPR051538">
    <property type="entry name" value="Acyl-CoA_Synth/Transferase"/>
</dbReference>
<name>A0A9D8PMZ2_9DELT</name>
<keyword evidence="1" id="KW-0436">Ligase</keyword>
<dbReference type="PANTHER" id="PTHR43334">
    <property type="entry name" value="ACETATE--COA LIGASE [ADP-FORMING]"/>
    <property type="match status" value="1"/>
</dbReference>
<gene>
    <name evidence="5" type="ORF">JW984_05690</name>
</gene>
<dbReference type="Pfam" id="PF13607">
    <property type="entry name" value="Succ_CoA_lig"/>
    <property type="match status" value="1"/>
</dbReference>
<dbReference type="PANTHER" id="PTHR43334:SF1">
    <property type="entry name" value="3-HYDROXYPROPIONATE--COA LIGASE [ADP-FORMING]"/>
    <property type="match status" value="1"/>
</dbReference>
<dbReference type="EMBL" id="JAFGIX010000027">
    <property type="protein sequence ID" value="MBN1572674.1"/>
    <property type="molecule type" value="Genomic_DNA"/>
</dbReference>
<comment type="caution">
    <text evidence="5">The sequence shown here is derived from an EMBL/GenBank/DDBJ whole genome shotgun (WGS) entry which is preliminary data.</text>
</comment>
<evidence type="ECO:0000259" key="4">
    <source>
        <dbReference type="SMART" id="SM00881"/>
    </source>
</evidence>
<feature type="domain" description="CoA-binding" evidence="4">
    <location>
        <begin position="4"/>
        <end position="98"/>
    </location>
</feature>
<dbReference type="InterPro" id="IPR003781">
    <property type="entry name" value="CoA-bd"/>
</dbReference>
<dbReference type="SMART" id="SM00881">
    <property type="entry name" value="CoA_binding"/>
    <property type="match status" value="1"/>
</dbReference>
<reference evidence="5" key="2">
    <citation type="submission" date="2021-01" db="EMBL/GenBank/DDBJ databases">
        <authorList>
            <person name="Hahn C.R."/>
            <person name="Youssef N.H."/>
            <person name="Elshahed M."/>
        </authorList>
    </citation>
    <scope>NUCLEOTIDE SEQUENCE</scope>
    <source>
        <strain evidence="5">Zod_Metabat.24</strain>
    </source>
</reference>
<dbReference type="GO" id="GO:0005524">
    <property type="term" value="F:ATP binding"/>
    <property type="evidence" value="ECO:0007669"/>
    <property type="project" value="UniProtKB-KW"/>
</dbReference>
<dbReference type="InterPro" id="IPR032875">
    <property type="entry name" value="Succ_CoA_lig_flav_dom"/>
</dbReference>
<dbReference type="Gene3D" id="3.40.50.720">
    <property type="entry name" value="NAD(P)-binding Rossmann-like Domain"/>
    <property type="match status" value="1"/>
</dbReference>
<sequence>MKSFFAPESVAVVGATGNKMKGGYHIFNNLVSYYNDRVYPVNPNYTEIDGHKVYPSVSELPEIVELVIIFTPAVTIPAIVEESASLGIKRVQIQAAGFAETGDDGKLLADRVMKIAKENGIRIWGPNCTGSVNSDNLFFAPFMPVMNLGEKLVKGNVSIVTQTGMLAAGFLVQVLDSNYFGIDKAAAIGNKMDVDEVDILEYLAGEDTTGIILMYLESINRGREFLEVAERLKGKKAIVLLKGGRSPVAVNAALSHTGSLAGDDGLIAGALNQAGVARVCGFIDMMNVGRALSLLPTWNGGKRIGIITISGGAGIVTADLLNDRGIDVPELTRETTARLQEIFPPWMPPKNPVDIWPTMEIRGINEALEMVVPVVMADENIDAVILLPFASPITENIDTGIFERAMMETKKPVLTWMFGFIPSFEKFKRNFEGAGVPVFKELNHIVSVVSALRDLNR</sequence>
<dbReference type="SUPFAM" id="SSF51735">
    <property type="entry name" value="NAD(P)-binding Rossmann-fold domains"/>
    <property type="match status" value="1"/>
</dbReference>
<organism evidence="5 6">
    <name type="scientific">Candidatus Zymogenus saltonus</name>
    <dbReference type="NCBI Taxonomy" id="2844893"/>
    <lineage>
        <taxon>Bacteria</taxon>
        <taxon>Deltaproteobacteria</taxon>
        <taxon>Candidatus Zymogenia</taxon>
        <taxon>Candidatus Zymogeniales</taxon>
        <taxon>Candidatus Zymogenaceae</taxon>
        <taxon>Candidatus Zymogenus</taxon>
    </lineage>
</organism>
<keyword evidence="3" id="KW-0067">ATP-binding</keyword>
<dbReference type="InterPro" id="IPR036291">
    <property type="entry name" value="NAD(P)-bd_dom_sf"/>
</dbReference>
<accession>A0A9D8PMZ2</accession>
<evidence type="ECO:0000313" key="6">
    <source>
        <dbReference type="Proteomes" id="UP000809273"/>
    </source>
</evidence>
<evidence type="ECO:0000313" key="5">
    <source>
        <dbReference type="EMBL" id="MBN1572674.1"/>
    </source>
</evidence>
<dbReference type="GO" id="GO:0016874">
    <property type="term" value="F:ligase activity"/>
    <property type="evidence" value="ECO:0007669"/>
    <property type="project" value="UniProtKB-KW"/>
</dbReference>
<evidence type="ECO:0000256" key="1">
    <source>
        <dbReference type="ARBA" id="ARBA00022598"/>
    </source>
</evidence>
<evidence type="ECO:0000256" key="2">
    <source>
        <dbReference type="ARBA" id="ARBA00022741"/>
    </source>
</evidence>
<keyword evidence="2" id="KW-0547">Nucleotide-binding</keyword>
<protein>
    <submittedName>
        <fullName evidence="5">CoA-binding protein</fullName>
    </submittedName>
</protein>
<proteinExistence type="predicted"/>
<dbReference type="Pfam" id="PF13380">
    <property type="entry name" value="CoA_binding_2"/>
    <property type="match status" value="1"/>
</dbReference>
<reference evidence="5" key="1">
    <citation type="journal article" date="2021" name="Environ. Microbiol.">
        <title>Genomic characterization of three novel Desulfobacterota classes expand the metabolic and phylogenetic diversity of the phylum.</title>
        <authorList>
            <person name="Murphy C.L."/>
            <person name="Biggerstaff J."/>
            <person name="Eichhorn A."/>
            <person name="Ewing E."/>
            <person name="Shahan R."/>
            <person name="Soriano D."/>
            <person name="Stewart S."/>
            <person name="VanMol K."/>
            <person name="Walker R."/>
            <person name="Walters P."/>
            <person name="Elshahed M.S."/>
            <person name="Youssef N.H."/>
        </authorList>
    </citation>
    <scope>NUCLEOTIDE SEQUENCE</scope>
    <source>
        <strain evidence="5">Zod_Metabat.24</strain>
    </source>
</reference>
<dbReference type="Proteomes" id="UP000809273">
    <property type="component" value="Unassembled WGS sequence"/>
</dbReference>
<dbReference type="AlphaFoldDB" id="A0A9D8PMZ2"/>
<dbReference type="SUPFAM" id="SSF52210">
    <property type="entry name" value="Succinyl-CoA synthetase domains"/>
    <property type="match status" value="2"/>
</dbReference>
<dbReference type="Gene3D" id="3.40.50.261">
    <property type="entry name" value="Succinyl-CoA synthetase domains"/>
    <property type="match status" value="2"/>
</dbReference>
<dbReference type="InterPro" id="IPR016102">
    <property type="entry name" value="Succinyl-CoA_synth-like"/>
</dbReference>